<sequence>MIKNKKVKAIVCGLVLSLGATLFVGCGNKAVEENKNNKQGTEQTSDASKTASKIDEIKKAGKLVLGTCADYPPYEFQVMKDGKSQIVGFDIEIAKEIAKDLGVELEIKDMDFDGLIPSLKTGKVDLVISGMTPTAERKKEIDFSKIYYKAVQSVIVRDEDKAKFNTIESLSPVKIGAQTSSIQEKIAKEQIKAAKVTSLGKVTELVLSLKTKKVDAIVVEYPVAKAYVEKEKDIVLSDVKVEDPDGGSAIGIEKGNTDLVEAVDKTIDRLVSEDKINKFVADANAIEQ</sequence>
<keyword evidence="3 5" id="KW-0732">Signal</keyword>
<dbReference type="PROSITE" id="PS51257">
    <property type="entry name" value="PROKAR_LIPOPROTEIN"/>
    <property type="match status" value="1"/>
</dbReference>
<keyword evidence="8" id="KW-1185">Reference proteome</keyword>
<accession>A0A6I6F842</accession>
<dbReference type="PANTHER" id="PTHR35936:SF17">
    <property type="entry name" value="ARGININE-BINDING EXTRACELLULAR PROTEIN ARTP"/>
    <property type="match status" value="1"/>
</dbReference>
<organism evidence="7 8">
    <name type="scientific">Clostridium bovifaecis</name>
    <dbReference type="NCBI Taxonomy" id="2184719"/>
    <lineage>
        <taxon>Bacteria</taxon>
        <taxon>Bacillati</taxon>
        <taxon>Bacillota</taxon>
        <taxon>Clostridia</taxon>
        <taxon>Eubacteriales</taxon>
        <taxon>Clostridiaceae</taxon>
        <taxon>Clostridium</taxon>
    </lineage>
</organism>
<dbReference type="InterPro" id="IPR018313">
    <property type="entry name" value="SBP_3_CS"/>
</dbReference>
<dbReference type="SMART" id="SM00062">
    <property type="entry name" value="PBPb"/>
    <property type="match status" value="1"/>
</dbReference>
<gene>
    <name evidence="7" type="ORF">GOM49_17555</name>
</gene>
<dbReference type="PANTHER" id="PTHR35936">
    <property type="entry name" value="MEMBRANE-BOUND LYTIC MUREIN TRANSGLYCOSYLASE F"/>
    <property type="match status" value="1"/>
</dbReference>
<evidence type="ECO:0000256" key="4">
    <source>
        <dbReference type="RuleBase" id="RU003744"/>
    </source>
</evidence>
<evidence type="ECO:0000256" key="2">
    <source>
        <dbReference type="ARBA" id="ARBA00010333"/>
    </source>
</evidence>
<evidence type="ECO:0000256" key="5">
    <source>
        <dbReference type="SAM" id="SignalP"/>
    </source>
</evidence>
<feature type="domain" description="Solute-binding protein family 3/N-terminal" evidence="6">
    <location>
        <begin position="62"/>
        <end position="283"/>
    </location>
</feature>
<dbReference type="Proteomes" id="UP000422764">
    <property type="component" value="Chromosome"/>
</dbReference>
<reference evidence="7 8" key="1">
    <citation type="submission" date="2019-12" db="EMBL/GenBank/DDBJ databases">
        <title>Genome sequenceing of Clostridium bovifaecis.</title>
        <authorList>
            <person name="Yao Y."/>
        </authorList>
    </citation>
    <scope>NUCLEOTIDE SEQUENCE [LARGE SCALE GENOMIC DNA]</scope>
    <source>
        <strain evidence="7 8">BXX</strain>
    </source>
</reference>
<protein>
    <submittedName>
        <fullName evidence="7">Transporter substrate-binding domain-containing protein</fullName>
    </submittedName>
</protein>
<feature type="signal peptide" evidence="5">
    <location>
        <begin position="1"/>
        <end position="24"/>
    </location>
</feature>
<dbReference type="GO" id="GO:0030313">
    <property type="term" value="C:cell envelope"/>
    <property type="evidence" value="ECO:0007669"/>
    <property type="project" value="UniProtKB-SubCell"/>
</dbReference>
<dbReference type="Gene3D" id="3.40.190.10">
    <property type="entry name" value="Periplasmic binding protein-like II"/>
    <property type="match status" value="2"/>
</dbReference>
<dbReference type="AlphaFoldDB" id="A0A6I6F842"/>
<dbReference type="SUPFAM" id="SSF53850">
    <property type="entry name" value="Periplasmic binding protein-like II"/>
    <property type="match status" value="1"/>
</dbReference>
<proteinExistence type="inferred from homology"/>
<comment type="subcellular location">
    <subcellularLocation>
        <location evidence="1">Cell envelope</location>
    </subcellularLocation>
</comment>
<evidence type="ECO:0000313" key="7">
    <source>
        <dbReference type="EMBL" id="QGU96657.1"/>
    </source>
</evidence>
<dbReference type="PROSITE" id="PS01039">
    <property type="entry name" value="SBP_BACTERIAL_3"/>
    <property type="match status" value="1"/>
</dbReference>
<evidence type="ECO:0000313" key="8">
    <source>
        <dbReference type="Proteomes" id="UP000422764"/>
    </source>
</evidence>
<dbReference type="EMBL" id="CP046522">
    <property type="protein sequence ID" value="QGU96657.1"/>
    <property type="molecule type" value="Genomic_DNA"/>
</dbReference>
<evidence type="ECO:0000256" key="3">
    <source>
        <dbReference type="ARBA" id="ARBA00022729"/>
    </source>
</evidence>
<dbReference type="InterPro" id="IPR001638">
    <property type="entry name" value="Solute-binding_3/MltF_N"/>
</dbReference>
<comment type="similarity">
    <text evidence="2 4">Belongs to the bacterial solute-binding protein 3 family.</text>
</comment>
<feature type="chain" id="PRO_5038362806" evidence="5">
    <location>
        <begin position="25"/>
        <end position="288"/>
    </location>
</feature>
<name>A0A6I6F842_9CLOT</name>
<evidence type="ECO:0000256" key="1">
    <source>
        <dbReference type="ARBA" id="ARBA00004196"/>
    </source>
</evidence>
<evidence type="ECO:0000259" key="6">
    <source>
        <dbReference type="SMART" id="SM00062"/>
    </source>
</evidence>
<dbReference type="Pfam" id="PF00497">
    <property type="entry name" value="SBP_bac_3"/>
    <property type="match status" value="1"/>
</dbReference>